<comment type="caution">
    <text evidence="1">The sequence shown here is derived from an EMBL/GenBank/DDBJ whole genome shotgun (WGS) entry which is preliminary data.</text>
</comment>
<dbReference type="Proteomes" id="UP000824002">
    <property type="component" value="Unassembled WGS sequence"/>
</dbReference>
<sequence length="144" mass="15871">MKMQVLYFSKDGKGNAEALATAVGRTFKCKCDQIPPAYPCEGQKLVIIVYDNYAKPAKQLIDFCKDLKPERASNVAVITMSKTGSQGVAELEEIFKANKVEVSGKLELKVSKGLFGYGKLTDEDIKKANDFSTNIVKGLFEHLD</sequence>
<protein>
    <recommendedName>
        <fullName evidence="3">Flavodoxin-like domain-containing protein</fullName>
    </recommendedName>
</protein>
<organism evidence="1 2">
    <name type="scientific">Candidatus Merdivicinus excrementipullorum</name>
    <dbReference type="NCBI Taxonomy" id="2840867"/>
    <lineage>
        <taxon>Bacteria</taxon>
        <taxon>Bacillati</taxon>
        <taxon>Bacillota</taxon>
        <taxon>Clostridia</taxon>
        <taxon>Eubacteriales</taxon>
        <taxon>Oscillospiraceae</taxon>
        <taxon>Oscillospiraceae incertae sedis</taxon>
        <taxon>Candidatus Merdivicinus</taxon>
    </lineage>
</organism>
<evidence type="ECO:0000313" key="2">
    <source>
        <dbReference type="Proteomes" id="UP000824002"/>
    </source>
</evidence>
<dbReference type="AlphaFoldDB" id="A0A9D1FNQ3"/>
<accession>A0A9D1FNQ3</accession>
<dbReference type="EMBL" id="DVJP01000069">
    <property type="protein sequence ID" value="HIS77221.1"/>
    <property type="molecule type" value="Genomic_DNA"/>
</dbReference>
<evidence type="ECO:0008006" key="3">
    <source>
        <dbReference type="Google" id="ProtNLM"/>
    </source>
</evidence>
<dbReference type="SUPFAM" id="SSF52218">
    <property type="entry name" value="Flavoproteins"/>
    <property type="match status" value="1"/>
</dbReference>
<proteinExistence type="predicted"/>
<reference evidence="1" key="1">
    <citation type="submission" date="2020-10" db="EMBL/GenBank/DDBJ databases">
        <authorList>
            <person name="Gilroy R."/>
        </authorList>
    </citation>
    <scope>NUCLEOTIDE SEQUENCE</scope>
    <source>
        <strain evidence="1">CHK199-13235</strain>
    </source>
</reference>
<dbReference type="Gene3D" id="3.40.50.360">
    <property type="match status" value="1"/>
</dbReference>
<gene>
    <name evidence="1" type="ORF">IAB51_10520</name>
</gene>
<reference evidence="1" key="2">
    <citation type="journal article" date="2021" name="PeerJ">
        <title>Extensive microbial diversity within the chicken gut microbiome revealed by metagenomics and culture.</title>
        <authorList>
            <person name="Gilroy R."/>
            <person name="Ravi A."/>
            <person name="Getino M."/>
            <person name="Pursley I."/>
            <person name="Horton D.L."/>
            <person name="Alikhan N.F."/>
            <person name="Baker D."/>
            <person name="Gharbi K."/>
            <person name="Hall N."/>
            <person name="Watson M."/>
            <person name="Adriaenssens E.M."/>
            <person name="Foster-Nyarko E."/>
            <person name="Jarju S."/>
            <person name="Secka A."/>
            <person name="Antonio M."/>
            <person name="Oren A."/>
            <person name="Chaudhuri R.R."/>
            <person name="La Ragione R."/>
            <person name="Hildebrand F."/>
            <person name="Pallen M.J."/>
        </authorList>
    </citation>
    <scope>NUCLEOTIDE SEQUENCE</scope>
    <source>
        <strain evidence="1">CHK199-13235</strain>
    </source>
</reference>
<name>A0A9D1FNQ3_9FIRM</name>
<dbReference type="InterPro" id="IPR029039">
    <property type="entry name" value="Flavoprotein-like_sf"/>
</dbReference>
<evidence type="ECO:0000313" key="1">
    <source>
        <dbReference type="EMBL" id="HIS77221.1"/>
    </source>
</evidence>